<reference evidence="1" key="1">
    <citation type="submission" date="2016-10" db="EMBL/GenBank/DDBJ databases">
        <title>Sequence of Gallionella enrichment culture.</title>
        <authorList>
            <person name="Poehlein A."/>
            <person name="Muehling M."/>
            <person name="Daniel R."/>
        </authorList>
    </citation>
    <scope>NUCLEOTIDE SEQUENCE</scope>
</reference>
<accession>A0A1J5T307</accession>
<protein>
    <submittedName>
        <fullName evidence="1">Uncharacterized protein</fullName>
    </submittedName>
</protein>
<gene>
    <name evidence="1" type="ORF">GALL_43400</name>
</gene>
<comment type="caution">
    <text evidence="1">The sequence shown here is derived from an EMBL/GenBank/DDBJ whole genome shotgun (WGS) entry which is preliminary data.</text>
</comment>
<sequence length="149" mass="16872">MTSIPDFTEAEHKRVSGMLFERYAKFVPIQLADSELQLGGDPSRLTVCPTIYWNERGAHFIVCKVSASRYSCQFFYFEGEQYDAGRGEYDNLENCVLTLLQVQADHERQLANVSSGATAANLRDDDHFWTFACLVIDRTLSNVAGLYRA</sequence>
<organism evidence="1">
    <name type="scientific">mine drainage metagenome</name>
    <dbReference type="NCBI Taxonomy" id="410659"/>
    <lineage>
        <taxon>unclassified sequences</taxon>
        <taxon>metagenomes</taxon>
        <taxon>ecological metagenomes</taxon>
    </lineage>
</organism>
<name>A0A1J5T307_9ZZZZ</name>
<evidence type="ECO:0000313" key="1">
    <source>
        <dbReference type="EMBL" id="OIR14539.1"/>
    </source>
</evidence>
<dbReference type="AlphaFoldDB" id="A0A1J5T307"/>
<proteinExistence type="predicted"/>
<dbReference type="EMBL" id="MLJW01000011">
    <property type="protein sequence ID" value="OIR14539.1"/>
    <property type="molecule type" value="Genomic_DNA"/>
</dbReference>